<comment type="caution">
    <text evidence="2">The sequence shown here is derived from an EMBL/GenBank/DDBJ whole genome shotgun (WGS) entry which is preliminary data.</text>
</comment>
<reference evidence="2 3" key="1">
    <citation type="submission" date="2019-10" db="EMBL/GenBank/DDBJ databases">
        <title>Georgenia wutianyii sp. nov. and Georgenia yuyongxinii sp. nov. isolated from plateau pika (Ochotona curzoniae) in the Qinghai-Tibet plateau of China.</title>
        <authorList>
            <person name="Tian Z."/>
        </authorList>
    </citation>
    <scope>NUCLEOTIDE SEQUENCE [LARGE SCALE GENOMIC DNA]</scope>
    <source>
        <strain evidence="2 3">DSM 21501</strain>
    </source>
</reference>
<dbReference type="RefSeq" id="WP_152202313.1">
    <property type="nucleotide sequence ID" value="NZ_VUKF01000012.1"/>
</dbReference>
<proteinExistence type="predicted"/>
<organism evidence="2 3">
    <name type="scientific">Georgenia thermotolerans</name>
    <dbReference type="NCBI Taxonomy" id="527326"/>
    <lineage>
        <taxon>Bacteria</taxon>
        <taxon>Bacillati</taxon>
        <taxon>Actinomycetota</taxon>
        <taxon>Actinomycetes</taxon>
        <taxon>Micrococcales</taxon>
        <taxon>Bogoriellaceae</taxon>
        <taxon>Georgenia</taxon>
    </lineage>
</organism>
<feature type="region of interest" description="Disordered" evidence="1">
    <location>
        <begin position="1"/>
        <end position="32"/>
    </location>
</feature>
<evidence type="ECO:0000313" key="3">
    <source>
        <dbReference type="Proteomes" id="UP000451860"/>
    </source>
</evidence>
<accession>A0A7J5USA8</accession>
<keyword evidence="3" id="KW-1185">Reference proteome</keyword>
<sequence length="63" mass="6517">MPTAPDPRQAAAWPPAAAPGDPGSLAPKSDPSVLPGPIVIADKHNDRLVVLTRDVVDTPGRFP</sequence>
<protein>
    <submittedName>
        <fullName evidence="2">Uncharacterized protein</fullName>
    </submittedName>
</protein>
<evidence type="ECO:0000256" key="1">
    <source>
        <dbReference type="SAM" id="MobiDB-lite"/>
    </source>
</evidence>
<dbReference type="EMBL" id="WHJE01000012">
    <property type="protein sequence ID" value="KAE8765342.1"/>
    <property type="molecule type" value="Genomic_DNA"/>
</dbReference>
<dbReference type="Proteomes" id="UP000451860">
    <property type="component" value="Unassembled WGS sequence"/>
</dbReference>
<feature type="compositionally biased region" description="Low complexity" evidence="1">
    <location>
        <begin position="1"/>
        <end position="27"/>
    </location>
</feature>
<name>A0A7J5USA8_9MICO</name>
<gene>
    <name evidence="2" type="ORF">GB883_04670</name>
</gene>
<dbReference type="AlphaFoldDB" id="A0A7J5USA8"/>
<evidence type="ECO:0000313" key="2">
    <source>
        <dbReference type="EMBL" id="KAE8765342.1"/>
    </source>
</evidence>